<feature type="modified residue" description="4-aspartylphosphate" evidence="3">
    <location>
        <position position="56"/>
    </location>
</feature>
<dbReference type="Pfam" id="PF00072">
    <property type="entry name" value="Response_reg"/>
    <property type="match status" value="1"/>
</dbReference>
<dbReference type="Pfam" id="PF00990">
    <property type="entry name" value="GGDEF"/>
    <property type="match status" value="1"/>
</dbReference>
<dbReference type="PANTHER" id="PTHR45138:SF9">
    <property type="entry name" value="DIGUANYLATE CYCLASE DGCM-RELATED"/>
    <property type="match status" value="1"/>
</dbReference>
<dbReference type="SUPFAM" id="SSF52172">
    <property type="entry name" value="CheY-like"/>
    <property type="match status" value="2"/>
</dbReference>
<evidence type="ECO:0000256" key="1">
    <source>
        <dbReference type="ARBA" id="ARBA00012528"/>
    </source>
</evidence>
<dbReference type="SMART" id="SM00267">
    <property type="entry name" value="GGDEF"/>
    <property type="match status" value="1"/>
</dbReference>
<dbReference type="PROSITE" id="PS50110">
    <property type="entry name" value="RESPONSE_REGULATORY"/>
    <property type="match status" value="2"/>
</dbReference>
<evidence type="ECO:0000259" key="4">
    <source>
        <dbReference type="PROSITE" id="PS50110"/>
    </source>
</evidence>
<evidence type="ECO:0000256" key="3">
    <source>
        <dbReference type="PROSITE-ProRule" id="PRU00169"/>
    </source>
</evidence>
<dbReference type="Gene3D" id="3.40.50.2300">
    <property type="match status" value="2"/>
</dbReference>
<evidence type="ECO:0000313" key="7">
    <source>
        <dbReference type="Proteomes" id="UP001142810"/>
    </source>
</evidence>
<dbReference type="EC" id="2.7.7.65" evidence="1"/>
<protein>
    <recommendedName>
        <fullName evidence="1">diguanylate cyclase</fullName>
        <ecNumber evidence="1">2.7.7.65</ecNumber>
    </recommendedName>
</protein>
<feature type="domain" description="Response regulatory" evidence="4">
    <location>
        <begin position="4"/>
        <end position="119"/>
    </location>
</feature>
<dbReference type="Gene3D" id="3.30.70.270">
    <property type="match status" value="1"/>
</dbReference>
<dbReference type="InterPro" id="IPR001789">
    <property type="entry name" value="Sig_transdc_resp-reg_receiver"/>
</dbReference>
<reference evidence="6" key="1">
    <citation type="submission" date="2022-11" db="EMBL/GenBank/DDBJ databases">
        <title>Alteromonas sp. nov., isolated from sea water of the Qingdao.</title>
        <authorList>
            <person name="Wang Q."/>
        </authorList>
    </citation>
    <scope>NUCLEOTIDE SEQUENCE</scope>
    <source>
        <strain evidence="6">ASW11-7</strain>
    </source>
</reference>
<dbReference type="InterPro" id="IPR043128">
    <property type="entry name" value="Rev_trsase/Diguanyl_cyclase"/>
</dbReference>
<dbReference type="InterPro" id="IPR011006">
    <property type="entry name" value="CheY-like_superfamily"/>
</dbReference>
<evidence type="ECO:0000259" key="5">
    <source>
        <dbReference type="PROSITE" id="PS50887"/>
    </source>
</evidence>
<sequence>MQKKVLVVEQSTHSLALMSKLVRNAGLNPVGANSLTEAEFKFRQSTPEEYLCAIVDYRLPDARHGEALDFTINAFLPTIAVTDSNDASTRNAVLARQVVDYIPKENGQIYDYLSRLLVRLEKNKKVGVLVIDAFRHSRQTMVALLKRHHFIIYEALGAKEAIDILDLHAHIQLVILADSIEDQPSTAFIANLRKEYSKEELAIIGVSEHESGLLSAHYIKSGANDVLRKPYCYEEFMCRITQNLELIDNVKTIREAANKDFLTGLPNRRHFFYSVNHSFKNLPAKQALALLDLDYFKAINDTYGHDAGDHVLKHVAQLIAQAFDDVYVARFGGEEFCVYLPQFSPEKAFIRLEKFRKLVEGSVIVFDNIEINVTTSIGLSTRPSHNIEALLSDADKLLYEAKANGRNQIGVRDN</sequence>
<keyword evidence="3" id="KW-0597">Phosphoprotein</keyword>
<feature type="domain" description="GGDEF" evidence="5">
    <location>
        <begin position="284"/>
        <end position="414"/>
    </location>
</feature>
<gene>
    <name evidence="6" type="ORF">OPS25_15275</name>
</gene>
<keyword evidence="6" id="KW-0548">Nucleotidyltransferase</keyword>
<comment type="caution">
    <text evidence="6">The sequence shown here is derived from an EMBL/GenBank/DDBJ whole genome shotgun (WGS) entry which is preliminary data.</text>
</comment>
<dbReference type="SUPFAM" id="SSF55073">
    <property type="entry name" value="Nucleotide cyclase"/>
    <property type="match status" value="1"/>
</dbReference>
<dbReference type="PANTHER" id="PTHR45138">
    <property type="entry name" value="REGULATORY COMPONENTS OF SENSORY TRANSDUCTION SYSTEM"/>
    <property type="match status" value="1"/>
</dbReference>
<dbReference type="PROSITE" id="PS50887">
    <property type="entry name" value="GGDEF"/>
    <property type="match status" value="1"/>
</dbReference>
<dbReference type="NCBIfam" id="TIGR00254">
    <property type="entry name" value="GGDEF"/>
    <property type="match status" value="1"/>
</dbReference>
<dbReference type="SMART" id="SM00448">
    <property type="entry name" value="REC"/>
    <property type="match status" value="2"/>
</dbReference>
<organism evidence="6 7">
    <name type="scientific">Alteromonas aquimaris</name>
    <dbReference type="NCBI Taxonomy" id="2998417"/>
    <lineage>
        <taxon>Bacteria</taxon>
        <taxon>Pseudomonadati</taxon>
        <taxon>Pseudomonadota</taxon>
        <taxon>Gammaproteobacteria</taxon>
        <taxon>Alteromonadales</taxon>
        <taxon>Alteromonadaceae</taxon>
        <taxon>Alteromonas/Salinimonas group</taxon>
        <taxon>Alteromonas</taxon>
    </lineage>
</organism>
<name>A0ABT3PAS0_9ALTE</name>
<dbReference type="CDD" id="cd01949">
    <property type="entry name" value="GGDEF"/>
    <property type="match status" value="1"/>
</dbReference>
<accession>A0ABT3PAS0</accession>
<proteinExistence type="predicted"/>
<dbReference type="EMBL" id="JAPFRD010000013">
    <property type="protein sequence ID" value="MCW8109867.1"/>
    <property type="molecule type" value="Genomic_DNA"/>
</dbReference>
<comment type="caution">
    <text evidence="3">Lacks conserved residue(s) required for the propagation of feature annotation.</text>
</comment>
<evidence type="ECO:0000256" key="2">
    <source>
        <dbReference type="ARBA" id="ARBA00034247"/>
    </source>
</evidence>
<evidence type="ECO:0000313" key="6">
    <source>
        <dbReference type="EMBL" id="MCW8109867.1"/>
    </source>
</evidence>
<feature type="domain" description="Response regulatory" evidence="4">
    <location>
        <begin position="127"/>
        <end position="244"/>
    </location>
</feature>
<dbReference type="RefSeq" id="WP_265618750.1">
    <property type="nucleotide sequence ID" value="NZ_JAPFRD010000013.1"/>
</dbReference>
<dbReference type="InterPro" id="IPR029787">
    <property type="entry name" value="Nucleotide_cyclase"/>
</dbReference>
<comment type="catalytic activity">
    <reaction evidence="2">
        <text>2 GTP = 3',3'-c-di-GMP + 2 diphosphate</text>
        <dbReference type="Rhea" id="RHEA:24898"/>
        <dbReference type="ChEBI" id="CHEBI:33019"/>
        <dbReference type="ChEBI" id="CHEBI:37565"/>
        <dbReference type="ChEBI" id="CHEBI:58805"/>
        <dbReference type="EC" id="2.7.7.65"/>
    </reaction>
</comment>
<keyword evidence="6" id="KW-0808">Transferase</keyword>
<dbReference type="InterPro" id="IPR000160">
    <property type="entry name" value="GGDEF_dom"/>
</dbReference>
<dbReference type="GO" id="GO:0052621">
    <property type="term" value="F:diguanylate cyclase activity"/>
    <property type="evidence" value="ECO:0007669"/>
    <property type="project" value="UniProtKB-EC"/>
</dbReference>
<dbReference type="InterPro" id="IPR050469">
    <property type="entry name" value="Diguanylate_Cyclase"/>
</dbReference>
<keyword evidence="7" id="KW-1185">Reference proteome</keyword>
<dbReference type="Proteomes" id="UP001142810">
    <property type="component" value="Unassembled WGS sequence"/>
</dbReference>